<dbReference type="Pfam" id="PF11154">
    <property type="entry name" value="DUF2934"/>
    <property type="match status" value="1"/>
</dbReference>
<organism evidence="1 2">
    <name type="scientific">Bradyrhizobium arachidis</name>
    <dbReference type="NCBI Taxonomy" id="858423"/>
    <lineage>
        <taxon>Bacteria</taxon>
        <taxon>Pseudomonadati</taxon>
        <taxon>Pseudomonadota</taxon>
        <taxon>Alphaproteobacteria</taxon>
        <taxon>Hyphomicrobiales</taxon>
        <taxon>Nitrobacteraceae</taxon>
        <taxon>Bradyrhizobium</taxon>
    </lineage>
</organism>
<dbReference type="Proteomes" id="UP000594015">
    <property type="component" value="Chromosome"/>
</dbReference>
<proteinExistence type="predicted"/>
<dbReference type="InterPro" id="IPR021327">
    <property type="entry name" value="DUF2934"/>
</dbReference>
<protein>
    <submittedName>
        <fullName evidence="1">DUF2934 domain-containing protein</fullName>
    </submittedName>
</protein>
<evidence type="ECO:0000313" key="2">
    <source>
        <dbReference type="Proteomes" id="UP000594015"/>
    </source>
</evidence>
<accession>A0AAE7TGS8</accession>
<sequence>MGVLPSQKQIECRAYRLWEQAGMPKGRDQEFYLEAERQLKKELLRDDPSVE</sequence>
<gene>
    <name evidence="1" type="ORF">WN72_19055</name>
</gene>
<dbReference type="KEGG" id="barh:WN72_19055"/>
<reference evidence="1 2" key="1">
    <citation type="submission" date="2018-06" db="EMBL/GenBank/DDBJ databases">
        <title>Comparative genomics of Bradyrhizobium nodulating Arachidis hypogaea.</title>
        <authorList>
            <person name="Li Y."/>
        </authorList>
    </citation>
    <scope>NUCLEOTIDE SEQUENCE [LARGE SCALE GENOMIC DNA]</scope>
    <source>
        <strain evidence="1 2">CCBAU 051107</strain>
    </source>
</reference>
<name>A0AAE7TGS8_9BRAD</name>
<dbReference type="AlphaFoldDB" id="A0AAE7TGS8"/>
<evidence type="ECO:0000313" key="1">
    <source>
        <dbReference type="EMBL" id="QOZ68168.1"/>
    </source>
</evidence>
<dbReference type="EMBL" id="CP030050">
    <property type="protein sequence ID" value="QOZ68168.1"/>
    <property type="molecule type" value="Genomic_DNA"/>
</dbReference>